<proteinExistence type="predicted"/>
<accession>A0A2P6MWU6</accession>
<sequence length="195" mass="22254">YYKYLNDKDNPIFSETLHYARGVKVQVQVLFRYQFDPVRGLAIAGQLITLDSAVQWGDPKKSSKRDICELWYWEGVDGGGVVSLSPLGLNPKDLVSQPGVVYCQSEHVSTKTYLVYTGYKDQIGYKKALFCPLELQLEEMLKTIEQKDKFIAKQMMQSLKEYMAHDIACFTFQVQQASKRCVAISPKTHKVCSYA</sequence>
<organism evidence="1 2">
    <name type="scientific">Planoprotostelium fungivorum</name>
    <dbReference type="NCBI Taxonomy" id="1890364"/>
    <lineage>
        <taxon>Eukaryota</taxon>
        <taxon>Amoebozoa</taxon>
        <taxon>Evosea</taxon>
        <taxon>Variosea</taxon>
        <taxon>Cavosteliida</taxon>
        <taxon>Cavosteliaceae</taxon>
        <taxon>Planoprotostelium</taxon>
    </lineage>
</organism>
<comment type="caution">
    <text evidence="1">The sequence shown here is derived from an EMBL/GenBank/DDBJ whole genome shotgun (WGS) entry which is preliminary data.</text>
</comment>
<dbReference type="EMBL" id="MDYQ01000344">
    <property type="protein sequence ID" value="PRP76181.1"/>
    <property type="molecule type" value="Genomic_DNA"/>
</dbReference>
<keyword evidence="2" id="KW-1185">Reference proteome</keyword>
<evidence type="ECO:0000313" key="1">
    <source>
        <dbReference type="EMBL" id="PRP76181.1"/>
    </source>
</evidence>
<dbReference type="AlphaFoldDB" id="A0A2P6MWU6"/>
<gene>
    <name evidence="1" type="ORF">PROFUN_15342</name>
</gene>
<evidence type="ECO:0000313" key="2">
    <source>
        <dbReference type="Proteomes" id="UP000241769"/>
    </source>
</evidence>
<feature type="non-terminal residue" evidence="1">
    <location>
        <position position="1"/>
    </location>
</feature>
<dbReference type="Proteomes" id="UP000241769">
    <property type="component" value="Unassembled WGS sequence"/>
</dbReference>
<protein>
    <submittedName>
        <fullName evidence="1">Uncharacterized protein</fullName>
    </submittedName>
</protein>
<dbReference type="InParanoid" id="A0A2P6MWU6"/>
<reference evidence="1 2" key="1">
    <citation type="journal article" date="2018" name="Genome Biol. Evol.">
        <title>Multiple Roots of Fruiting Body Formation in Amoebozoa.</title>
        <authorList>
            <person name="Hillmann F."/>
            <person name="Forbes G."/>
            <person name="Novohradska S."/>
            <person name="Ferling I."/>
            <person name="Riege K."/>
            <person name="Groth M."/>
            <person name="Westermann M."/>
            <person name="Marz M."/>
            <person name="Spaller T."/>
            <person name="Winckler T."/>
            <person name="Schaap P."/>
            <person name="Glockner G."/>
        </authorList>
    </citation>
    <scope>NUCLEOTIDE SEQUENCE [LARGE SCALE GENOMIC DNA]</scope>
    <source>
        <strain evidence="1 2">Jena</strain>
    </source>
</reference>
<name>A0A2P6MWU6_9EUKA</name>